<organism evidence="1 2">
    <name type="scientific">Lactobacillus iners DSM 13335</name>
    <dbReference type="NCBI Taxonomy" id="525328"/>
    <lineage>
        <taxon>Bacteria</taxon>
        <taxon>Bacillati</taxon>
        <taxon>Bacillota</taxon>
        <taxon>Bacilli</taxon>
        <taxon>Lactobacillales</taxon>
        <taxon>Lactobacillaceae</taxon>
        <taxon>Lactobacillus</taxon>
    </lineage>
</organism>
<evidence type="ECO:0000313" key="1">
    <source>
        <dbReference type="EMBL" id="EEW52598.1"/>
    </source>
</evidence>
<dbReference type="EMBL" id="ACLN01000003">
    <property type="protein sequence ID" value="EEW52598.1"/>
    <property type="molecule type" value="Genomic_DNA"/>
</dbReference>
<name>C8PAV9_9LACO</name>
<keyword evidence="2" id="KW-1185">Reference proteome</keyword>
<reference evidence="1 2" key="1">
    <citation type="submission" date="2009-09" db="EMBL/GenBank/DDBJ databases">
        <authorList>
            <person name="Qin X."/>
            <person name="Bachman B."/>
            <person name="Battles P."/>
            <person name="Bell A."/>
            <person name="Bess C."/>
            <person name="Bickham C."/>
            <person name="Chaboub L."/>
            <person name="Chen D."/>
            <person name="Coyle M."/>
            <person name="Deiros D.R."/>
            <person name="Dinh H."/>
            <person name="Forbes L."/>
            <person name="Fowler G."/>
            <person name="Francisco L."/>
            <person name="Fu Q."/>
            <person name="Gubbala S."/>
            <person name="Hale W."/>
            <person name="Han Y."/>
            <person name="Hemphill L."/>
            <person name="Highlander S.K."/>
            <person name="Hirani K."/>
            <person name="Hogues M."/>
            <person name="Jackson L."/>
            <person name="Jakkamsetti A."/>
            <person name="Javaid M."/>
            <person name="Jiang H."/>
            <person name="Korchina V."/>
            <person name="Kovar C."/>
            <person name="Lara F."/>
            <person name="Lee S."/>
            <person name="Mata R."/>
            <person name="Mathew T."/>
            <person name="Moen C."/>
            <person name="Morales K."/>
            <person name="Munidasa M."/>
            <person name="Nazareth L."/>
            <person name="Ngo R."/>
            <person name="Nguyen L."/>
            <person name="Okwuonu G."/>
            <person name="Ongeri F."/>
            <person name="Patil S."/>
            <person name="Petrosino J."/>
            <person name="Pham C."/>
            <person name="Pham P."/>
            <person name="Pu L.-L."/>
            <person name="Puazo M."/>
            <person name="Raj R."/>
            <person name="Reid J."/>
            <person name="Rouhana J."/>
            <person name="Saada N."/>
            <person name="Shang Y."/>
            <person name="Simmons D."/>
            <person name="Thornton R."/>
            <person name="Warren J."/>
            <person name="Weissenberger G."/>
            <person name="Zhang J."/>
            <person name="Zhang L."/>
            <person name="Zhou C."/>
            <person name="Zhu D."/>
            <person name="Muzny D."/>
            <person name="Worley K."/>
            <person name="Gibbs R."/>
        </authorList>
    </citation>
    <scope>NUCLEOTIDE SEQUENCE [LARGE SCALE GENOMIC DNA]</scope>
    <source>
        <strain evidence="1 2">DSM 13335</strain>
    </source>
</reference>
<dbReference type="RefSeq" id="WP_006730044.1">
    <property type="nucleotide sequence ID" value="NZ_AZET01000001.1"/>
</dbReference>
<accession>C8PAV9</accession>
<dbReference type="Proteomes" id="UP000004115">
    <property type="component" value="Unassembled WGS sequence"/>
</dbReference>
<protein>
    <submittedName>
        <fullName evidence="1">Uncharacterized protein</fullName>
    </submittedName>
</protein>
<dbReference type="HOGENOM" id="CLU_3044799_0_0_9"/>
<comment type="caution">
    <text evidence="1">The sequence shown here is derived from an EMBL/GenBank/DDBJ whole genome shotgun (WGS) entry which is preliminary data.</text>
</comment>
<evidence type="ECO:0000313" key="2">
    <source>
        <dbReference type="Proteomes" id="UP000004115"/>
    </source>
</evidence>
<sequence>MAEDVNKLTAKEVGAIIQARYDSEMRQPETEEQRKLAEERRRKLKEVLKILQEQDN</sequence>
<dbReference type="AlphaFoldDB" id="C8PAV9"/>
<gene>
    <name evidence="1" type="ORF">HMPREF0520_0229</name>
</gene>
<proteinExistence type="predicted"/>
<dbReference type="PATRIC" id="fig|525328.13.peg.320"/>